<dbReference type="GO" id="GO:0006654">
    <property type="term" value="P:phosphatidic acid biosynthetic process"/>
    <property type="evidence" value="ECO:0007669"/>
    <property type="project" value="TreeGrafter"/>
</dbReference>
<comment type="similarity">
    <text evidence="1">Belongs to the short-chain dehydrogenases/reductases (SDR) family.</text>
</comment>
<evidence type="ECO:0000256" key="1">
    <source>
        <dbReference type="ARBA" id="ARBA00006484"/>
    </source>
</evidence>
<dbReference type="PRINTS" id="PR00081">
    <property type="entry name" value="GDHRDH"/>
</dbReference>
<evidence type="ECO:0000256" key="3">
    <source>
        <dbReference type="ARBA" id="ARBA00023002"/>
    </source>
</evidence>
<evidence type="ECO:0000256" key="2">
    <source>
        <dbReference type="ARBA" id="ARBA00022857"/>
    </source>
</evidence>
<dbReference type="InterPro" id="IPR036291">
    <property type="entry name" value="NAD(P)-bd_dom_sf"/>
</dbReference>
<evidence type="ECO:0000313" key="5">
    <source>
        <dbReference type="Proteomes" id="UP000190831"/>
    </source>
</evidence>
<evidence type="ECO:0000313" key="4">
    <source>
        <dbReference type="EMBL" id="SCW02005.1"/>
    </source>
</evidence>
<dbReference type="GO" id="GO:0000140">
    <property type="term" value="F:acylglycerone-phosphate reductase (NADP+) activity"/>
    <property type="evidence" value="ECO:0007669"/>
    <property type="project" value="TreeGrafter"/>
</dbReference>
<keyword evidence="5" id="KW-1185">Reference proteome</keyword>
<dbReference type="GO" id="GO:0005783">
    <property type="term" value="C:endoplasmic reticulum"/>
    <property type="evidence" value="ECO:0007669"/>
    <property type="project" value="TreeGrafter"/>
</dbReference>
<dbReference type="CDD" id="cd05374">
    <property type="entry name" value="17beta-HSD-like_SDR_c"/>
    <property type="match status" value="1"/>
</dbReference>
<accession>A0A1G4ME35</accession>
<dbReference type="Proteomes" id="UP000190831">
    <property type="component" value="Chromosome E"/>
</dbReference>
<dbReference type="PROSITE" id="PS00061">
    <property type="entry name" value="ADH_SHORT"/>
    <property type="match status" value="1"/>
</dbReference>
<dbReference type="EMBL" id="LT598488">
    <property type="protein sequence ID" value="SCW02005.1"/>
    <property type="molecule type" value="Genomic_DNA"/>
</dbReference>
<dbReference type="GO" id="GO:0004806">
    <property type="term" value="F:triacylglycerol lipase activity"/>
    <property type="evidence" value="ECO:0007669"/>
    <property type="project" value="TreeGrafter"/>
</dbReference>
<sequence length="287" mass="32308">MTEQKIALITGASSGIGFELTKQLAAKGYKIYAAARRTGPIKPLEEQYRDLIIPVQLDVSDPAQIVALRERFETELPDGKLHILYNNAGQSCTLPALDLTNDAIEQVFKVNVFGPMNLCREMSQFVINSRGTILFTGSVAGLMPFPFGSAYASTKAAIHQYARVLHGEMKLFGVRVINVITGGVKTDIADKRSIPEDSLFNTPEGRPALEYRKHMSDNNHPMSADAYVREVIKDIERSYDPVDVYLGTFSSIAYWIYKFAPYPLLEWVLRRRFKLDGIYNSFKRKND</sequence>
<dbReference type="OrthoDB" id="2102561at2759"/>
<dbReference type="STRING" id="4955.A0A1G4ME35"/>
<dbReference type="PANTHER" id="PTHR44169">
    <property type="entry name" value="NADPH-DEPENDENT 1-ACYLDIHYDROXYACETONE PHOSPHATE REDUCTASE"/>
    <property type="match status" value="1"/>
</dbReference>
<dbReference type="GO" id="GO:0005811">
    <property type="term" value="C:lipid droplet"/>
    <property type="evidence" value="ECO:0007669"/>
    <property type="project" value="TreeGrafter"/>
</dbReference>
<dbReference type="GO" id="GO:0019433">
    <property type="term" value="P:triglyceride catabolic process"/>
    <property type="evidence" value="ECO:0007669"/>
    <property type="project" value="TreeGrafter"/>
</dbReference>
<proteinExistence type="inferred from homology"/>
<dbReference type="Pfam" id="PF00106">
    <property type="entry name" value="adh_short"/>
    <property type="match status" value="1"/>
</dbReference>
<keyword evidence="3" id="KW-0560">Oxidoreductase</keyword>
<dbReference type="InterPro" id="IPR002347">
    <property type="entry name" value="SDR_fam"/>
</dbReference>
<dbReference type="OMA" id="GGTPDWF"/>
<dbReference type="PANTHER" id="PTHR44169:SF6">
    <property type="entry name" value="NADPH-DEPENDENT 1-ACYLDIHYDROXYACETONE PHOSPHATE REDUCTASE"/>
    <property type="match status" value="1"/>
</dbReference>
<dbReference type="AlphaFoldDB" id="A0A1G4ME35"/>
<dbReference type="InterPro" id="IPR020904">
    <property type="entry name" value="Sc_DH/Rdtase_CS"/>
</dbReference>
<reference evidence="5" key="1">
    <citation type="submission" date="2016-03" db="EMBL/GenBank/DDBJ databases">
        <authorList>
            <person name="Devillers H."/>
        </authorList>
    </citation>
    <scope>NUCLEOTIDE SEQUENCE [LARGE SCALE GENOMIC DNA]</scope>
</reference>
<name>A0A1G4ME35_LACFM</name>
<protein>
    <submittedName>
        <fullName evidence="4">LAFE_0E12046g1_1</fullName>
    </submittedName>
</protein>
<organism evidence="4 5">
    <name type="scientific">Lachancea fermentati</name>
    <name type="common">Zygosaccharomyces fermentati</name>
    <dbReference type="NCBI Taxonomy" id="4955"/>
    <lineage>
        <taxon>Eukaryota</taxon>
        <taxon>Fungi</taxon>
        <taxon>Dikarya</taxon>
        <taxon>Ascomycota</taxon>
        <taxon>Saccharomycotina</taxon>
        <taxon>Saccharomycetes</taxon>
        <taxon>Saccharomycetales</taxon>
        <taxon>Saccharomycetaceae</taxon>
        <taxon>Lachancea</taxon>
    </lineage>
</organism>
<dbReference type="Gene3D" id="3.40.50.720">
    <property type="entry name" value="NAD(P)-binding Rossmann-like Domain"/>
    <property type="match status" value="1"/>
</dbReference>
<keyword evidence="2" id="KW-0521">NADP</keyword>
<gene>
    <name evidence="4" type="ORF">LAFE_0E12046G</name>
</gene>
<dbReference type="SUPFAM" id="SSF51735">
    <property type="entry name" value="NAD(P)-binding Rossmann-fold domains"/>
    <property type="match status" value="1"/>
</dbReference>